<feature type="compositionally biased region" description="Basic and acidic residues" evidence="1">
    <location>
        <begin position="28"/>
        <end position="58"/>
    </location>
</feature>
<evidence type="ECO:0000313" key="3">
    <source>
        <dbReference type="Proteomes" id="UP000637002"/>
    </source>
</evidence>
<dbReference type="AlphaFoldDB" id="A0A916XD49"/>
<feature type="region of interest" description="Disordered" evidence="1">
    <location>
        <begin position="1"/>
        <end position="58"/>
    </location>
</feature>
<reference evidence="2" key="2">
    <citation type="submission" date="2020-09" db="EMBL/GenBank/DDBJ databases">
        <authorList>
            <person name="Sun Q."/>
            <person name="Zhou Y."/>
        </authorList>
    </citation>
    <scope>NUCLEOTIDE SEQUENCE</scope>
    <source>
        <strain evidence="2">CGMCC 1.12919</strain>
    </source>
</reference>
<dbReference type="Proteomes" id="UP000637002">
    <property type="component" value="Unassembled WGS sequence"/>
</dbReference>
<organism evidence="2 3">
    <name type="scientific">Chelatococcus reniformis</name>
    <dbReference type="NCBI Taxonomy" id="1494448"/>
    <lineage>
        <taxon>Bacteria</taxon>
        <taxon>Pseudomonadati</taxon>
        <taxon>Pseudomonadota</taxon>
        <taxon>Alphaproteobacteria</taxon>
        <taxon>Hyphomicrobiales</taxon>
        <taxon>Chelatococcaceae</taxon>
        <taxon>Chelatococcus</taxon>
    </lineage>
</organism>
<accession>A0A916XD49</accession>
<reference evidence="2" key="1">
    <citation type="journal article" date="2014" name="Int. J. Syst. Evol. Microbiol.">
        <title>Complete genome sequence of Corynebacterium casei LMG S-19264T (=DSM 44701T), isolated from a smear-ripened cheese.</title>
        <authorList>
            <consortium name="US DOE Joint Genome Institute (JGI-PGF)"/>
            <person name="Walter F."/>
            <person name="Albersmeier A."/>
            <person name="Kalinowski J."/>
            <person name="Ruckert C."/>
        </authorList>
    </citation>
    <scope>NUCLEOTIDE SEQUENCE</scope>
    <source>
        <strain evidence="2">CGMCC 1.12919</strain>
    </source>
</reference>
<dbReference type="EMBL" id="BMGG01000003">
    <property type="protein sequence ID" value="GGC62921.1"/>
    <property type="molecule type" value="Genomic_DNA"/>
</dbReference>
<comment type="caution">
    <text evidence="2">The sequence shown here is derived from an EMBL/GenBank/DDBJ whole genome shotgun (WGS) entry which is preliminary data.</text>
</comment>
<protein>
    <submittedName>
        <fullName evidence="2">Uncharacterized protein</fullName>
    </submittedName>
</protein>
<evidence type="ECO:0000313" key="2">
    <source>
        <dbReference type="EMBL" id="GGC62921.1"/>
    </source>
</evidence>
<gene>
    <name evidence="2" type="ORF">GCM10010994_21920</name>
</gene>
<name>A0A916XD49_9HYPH</name>
<feature type="compositionally biased region" description="Basic and acidic residues" evidence="1">
    <location>
        <begin position="1"/>
        <end position="15"/>
    </location>
</feature>
<keyword evidence="3" id="KW-1185">Reference proteome</keyword>
<proteinExistence type="predicted"/>
<sequence>MLDHVGEIERRLVERHSHRLDRLGGAGAREDRKHEQRAWEDTAKAQEREELGQQHDPD</sequence>
<evidence type="ECO:0000256" key="1">
    <source>
        <dbReference type="SAM" id="MobiDB-lite"/>
    </source>
</evidence>